<evidence type="ECO:0000313" key="2">
    <source>
        <dbReference type="Proteomes" id="UP000660380"/>
    </source>
</evidence>
<accession>A0ABR8H114</accession>
<name>A0ABR8H114_9CYAN</name>
<organism evidence="1 2">
    <name type="scientific">Scytonema hofmannii FACHB-248</name>
    <dbReference type="NCBI Taxonomy" id="1842502"/>
    <lineage>
        <taxon>Bacteria</taxon>
        <taxon>Bacillati</taxon>
        <taxon>Cyanobacteriota</taxon>
        <taxon>Cyanophyceae</taxon>
        <taxon>Nostocales</taxon>
        <taxon>Scytonemataceae</taxon>
        <taxon>Scytonema</taxon>
    </lineage>
</organism>
<evidence type="ECO:0000313" key="1">
    <source>
        <dbReference type="EMBL" id="MBD2609127.1"/>
    </source>
</evidence>
<keyword evidence="2" id="KW-1185">Reference proteome</keyword>
<reference evidence="1 2" key="1">
    <citation type="journal article" date="2020" name="ISME J.">
        <title>Comparative genomics reveals insights into cyanobacterial evolution and habitat adaptation.</title>
        <authorList>
            <person name="Chen M.Y."/>
            <person name="Teng W.K."/>
            <person name="Zhao L."/>
            <person name="Hu C.X."/>
            <person name="Zhou Y.K."/>
            <person name="Han B.P."/>
            <person name="Song L.R."/>
            <person name="Shu W.S."/>
        </authorList>
    </citation>
    <scope>NUCLEOTIDE SEQUENCE [LARGE SCALE GENOMIC DNA]</scope>
    <source>
        <strain evidence="1 2">FACHB-248</strain>
    </source>
</reference>
<dbReference type="Proteomes" id="UP000660380">
    <property type="component" value="Unassembled WGS sequence"/>
</dbReference>
<protein>
    <submittedName>
        <fullName evidence="1">Uncharacterized protein</fullName>
    </submittedName>
</protein>
<dbReference type="InterPro" id="IPR046181">
    <property type="entry name" value="DUF6209"/>
</dbReference>
<sequence length="159" mass="18347">MRFFESLKKAVALLIVVFSLLFVFVNPSYADSTPQIDFTGDWQENVTDKLVPGGKFIINYDENRLPARRTSYRGLPSWEIQAVLQFEGDDPVTFKLLRTGQNQHVTPQEVSIPADAKEIILWFENYGYDPYDTAQNNNARYYDSNYSQNYHFPLTKSAS</sequence>
<dbReference type="EMBL" id="JACJTA010000129">
    <property type="protein sequence ID" value="MBD2609127.1"/>
    <property type="molecule type" value="Genomic_DNA"/>
</dbReference>
<dbReference type="Pfam" id="PF19714">
    <property type="entry name" value="DUF6209"/>
    <property type="match status" value="1"/>
</dbReference>
<proteinExistence type="predicted"/>
<gene>
    <name evidence="1" type="ORF">H6G81_32575</name>
</gene>
<dbReference type="RefSeq" id="WP_029636892.1">
    <property type="nucleotide sequence ID" value="NZ_JACJTA010000129.1"/>
</dbReference>
<comment type="caution">
    <text evidence="1">The sequence shown here is derived from an EMBL/GenBank/DDBJ whole genome shotgun (WGS) entry which is preliminary data.</text>
</comment>